<gene>
    <name evidence="10" type="ORF">EEEAIAPH_00006</name>
    <name evidence="9" type="ORF">FCKFGMDP_00007</name>
</gene>
<feature type="transmembrane region" description="Helical" evidence="6">
    <location>
        <begin position="257"/>
        <end position="279"/>
    </location>
</feature>
<evidence type="ECO:0000259" key="7">
    <source>
        <dbReference type="Pfam" id="PF02687"/>
    </source>
</evidence>
<organism evidence="10">
    <name type="scientific">Candidatus Methanogaster sp. ANME-2c ERB4</name>
    <dbReference type="NCBI Taxonomy" id="2759911"/>
    <lineage>
        <taxon>Archaea</taxon>
        <taxon>Methanobacteriati</taxon>
        <taxon>Methanobacteriota</taxon>
        <taxon>Stenosarchaea group</taxon>
        <taxon>Methanomicrobia</taxon>
        <taxon>Methanosarcinales</taxon>
        <taxon>ANME-2 cluster</taxon>
        <taxon>Candidatus Methanogasteraceae</taxon>
        <taxon>Candidatus Methanogaster</taxon>
    </lineage>
</organism>
<dbReference type="GO" id="GO:0044874">
    <property type="term" value="P:lipoprotein localization to outer membrane"/>
    <property type="evidence" value="ECO:0007669"/>
    <property type="project" value="TreeGrafter"/>
</dbReference>
<feature type="transmembrane region" description="Helical" evidence="6">
    <location>
        <begin position="299"/>
        <end position="325"/>
    </location>
</feature>
<proteinExistence type="predicted"/>
<dbReference type="InterPro" id="IPR025857">
    <property type="entry name" value="MacB_PCD"/>
</dbReference>
<dbReference type="PANTHER" id="PTHR30489:SF0">
    <property type="entry name" value="LIPOPROTEIN-RELEASING SYSTEM TRANSMEMBRANE PROTEIN LOLE"/>
    <property type="match status" value="1"/>
</dbReference>
<protein>
    <recommendedName>
        <fullName evidence="11">ABC3 transporter permease protein domain-containing protein</fullName>
    </recommendedName>
</protein>
<evidence type="ECO:0000313" key="9">
    <source>
        <dbReference type="EMBL" id="QNO44582.1"/>
    </source>
</evidence>
<evidence type="ECO:0000256" key="3">
    <source>
        <dbReference type="ARBA" id="ARBA00022692"/>
    </source>
</evidence>
<sequence length="390" mass="41804">MIPVFELFIAWRHLSSRKRQTVLSVLAIGLAVMILMISQAMMVGFTEELYAKTIDEMPHVTVEPRGGEDYIHLYRNLAGEIRRIDCVVGASPILAGAATFEHKDKSGNVILQGISASDHDIVLRTESDITEGSLRDIEVSRSGVVLGDALALKLDAKIGDSIDASFPEAKPATLEVVGIYDSGTPQDENVAYTALSTAQAFFDEPGVVSMILVRVEDPRGAESVSSEIDLLGYPAADWKETNPEILQMIMIESISNAIILGLVIVIATFGIVSTLFMVVMKKKKEIGMLMAMGASRRSIMKIFVMESGIMGLIGALLGVAAGVLIASVSGPYSFEAGEGAYGGVSTIPFIVRMEDAVVIVMFTFLLNLLAGIYPARRASKLDPVAAISGE</sequence>
<dbReference type="GO" id="GO:0098797">
    <property type="term" value="C:plasma membrane protein complex"/>
    <property type="evidence" value="ECO:0007669"/>
    <property type="project" value="TreeGrafter"/>
</dbReference>
<dbReference type="EMBL" id="MT631053">
    <property type="protein sequence ID" value="QNO44986.1"/>
    <property type="molecule type" value="Genomic_DNA"/>
</dbReference>
<reference evidence="10" key="1">
    <citation type="submission" date="2020-06" db="EMBL/GenBank/DDBJ databases">
        <title>Unique genomic features of the anaerobic methanotrophic archaea.</title>
        <authorList>
            <person name="Chadwick G.L."/>
            <person name="Skennerton C.T."/>
            <person name="Laso-Perez R."/>
            <person name="Leu A.O."/>
            <person name="Speth D.R."/>
            <person name="Yu H."/>
            <person name="Morgan-Lang C."/>
            <person name="Hatzenpichler R."/>
            <person name="Goudeau D."/>
            <person name="Malmstrom R."/>
            <person name="Brazelton W.J."/>
            <person name="Woyke T."/>
            <person name="Hallam S.J."/>
            <person name="Tyson G.W."/>
            <person name="Wegener G."/>
            <person name="Boetius A."/>
            <person name="Orphan V."/>
        </authorList>
    </citation>
    <scope>NUCLEOTIDE SEQUENCE</scope>
</reference>
<evidence type="ECO:0000256" key="1">
    <source>
        <dbReference type="ARBA" id="ARBA00004651"/>
    </source>
</evidence>
<dbReference type="EMBL" id="MT630988">
    <property type="protein sequence ID" value="QNO44582.1"/>
    <property type="molecule type" value="Genomic_DNA"/>
</dbReference>
<feature type="transmembrane region" description="Helical" evidence="6">
    <location>
        <begin position="21"/>
        <end position="45"/>
    </location>
</feature>
<dbReference type="AlphaFoldDB" id="A0A7G9YAF2"/>
<evidence type="ECO:0000259" key="8">
    <source>
        <dbReference type="Pfam" id="PF12704"/>
    </source>
</evidence>
<evidence type="ECO:0000256" key="5">
    <source>
        <dbReference type="ARBA" id="ARBA00023136"/>
    </source>
</evidence>
<dbReference type="PANTHER" id="PTHR30489">
    <property type="entry name" value="LIPOPROTEIN-RELEASING SYSTEM TRANSMEMBRANE PROTEIN LOLE"/>
    <property type="match status" value="1"/>
</dbReference>
<dbReference type="InterPro" id="IPR051447">
    <property type="entry name" value="Lipoprotein-release_system"/>
</dbReference>
<feature type="domain" description="ABC3 transporter permease C-terminal" evidence="7">
    <location>
        <begin position="258"/>
        <end position="383"/>
    </location>
</feature>
<evidence type="ECO:0000256" key="6">
    <source>
        <dbReference type="SAM" id="Phobius"/>
    </source>
</evidence>
<feature type="domain" description="MacB-like periplasmic core" evidence="8">
    <location>
        <begin position="21"/>
        <end position="229"/>
    </location>
</feature>
<name>A0A7G9YAF2_9EURY</name>
<feature type="transmembrane region" description="Helical" evidence="6">
    <location>
        <begin position="356"/>
        <end position="373"/>
    </location>
</feature>
<evidence type="ECO:0000256" key="2">
    <source>
        <dbReference type="ARBA" id="ARBA00022475"/>
    </source>
</evidence>
<dbReference type="Pfam" id="PF12704">
    <property type="entry name" value="MacB_PCD"/>
    <property type="match status" value="1"/>
</dbReference>
<comment type="subcellular location">
    <subcellularLocation>
        <location evidence="1">Cell membrane</location>
        <topology evidence="1">Multi-pass membrane protein</topology>
    </subcellularLocation>
</comment>
<accession>A0A7G9YAF2</accession>
<evidence type="ECO:0000313" key="10">
    <source>
        <dbReference type="EMBL" id="QNO44986.1"/>
    </source>
</evidence>
<keyword evidence="2" id="KW-1003">Cell membrane</keyword>
<keyword evidence="5 6" id="KW-0472">Membrane</keyword>
<dbReference type="InterPro" id="IPR003838">
    <property type="entry name" value="ABC3_permease_C"/>
</dbReference>
<dbReference type="Pfam" id="PF02687">
    <property type="entry name" value="FtsX"/>
    <property type="match status" value="1"/>
</dbReference>
<keyword evidence="4 6" id="KW-1133">Transmembrane helix</keyword>
<evidence type="ECO:0000256" key="4">
    <source>
        <dbReference type="ARBA" id="ARBA00022989"/>
    </source>
</evidence>
<keyword evidence="3 6" id="KW-0812">Transmembrane</keyword>
<evidence type="ECO:0008006" key="11">
    <source>
        <dbReference type="Google" id="ProtNLM"/>
    </source>
</evidence>